<keyword evidence="3" id="KW-1185">Reference proteome</keyword>
<evidence type="ECO:0000256" key="1">
    <source>
        <dbReference type="SAM" id="SignalP"/>
    </source>
</evidence>
<dbReference type="PROSITE" id="PS00626">
    <property type="entry name" value="RCC1_2"/>
    <property type="match status" value="1"/>
</dbReference>
<accession>A0ABV8MTH5</accession>
<sequence>MKRYGSLLLTAWLAVVAPVLAATAQLQGEDHHALLLRQDGSLWYWGVGAFANPGGGVDPTVPQRLGDGFIAAGTGFDFNVGLRADGSLWGWGSLGLRGSGVARRLLDGIRQIDVARHSVLALGLDGTVWGLGRLRRDYSESHFPSYQCSEAGDTVTLPQRLAQGMRHIRHHAGGFMAIDGEGRLWALNTYQGGTFTVVAGGPWLGFEPYQGDRIQATDSKWYRVRPDGVPYCRDSNSRPGNTWLTEAASAPVSDPYTAYGRDGVLLASYAYKQCRNLTGEPGYFGPGELQTVFQPAMANGTPPPFFLALHRDGRVIGCGAPLTGPLGYAVAINQHEPVALGGRYVAVAAGVDHSLGLDDQGVIWAWGHNNQAGLARSPGGTGRFAVGSGFIAVSAALGYRAGLKRDGSVWLWGPEMASYPERGAVLPLTRVMDDAANMIVNRVADLAVRRTDGSWWLLPYSQTADGLLRNPTWTPLPGRYVWLDRFENLAVGEEGALWTWAEDPLGVFDGRMETAPRRFEIGGGPPFARAWMVNRTLLFALGRDGRLWSATRQYGQPWGSLQWVDEGVADLASLEQTVITRKLDGSLWRWPRQDEIGQIAPLRVGNGFASLTEGMAHLLLRRDDGSLWGLGDDSEGQLGVGGEKFLYRPTELVFDTVGQVSAAVSGPLSRQRLEARLTPAVSEQGRAGHYFVAVTVPGVAGLFVFDGQGWRPDASGTPQPLNAVGPLGERRLLLAADIDLSTIAGTTLWLGYGVGNHPDQSRADMLTRGLWRAVHQLQ</sequence>
<feature type="signal peptide" evidence="1">
    <location>
        <begin position="1"/>
        <end position="21"/>
    </location>
</feature>
<dbReference type="Pfam" id="PF13540">
    <property type="entry name" value="RCC1_2"/>
    <property type="match status" value="1"/>
</dbReference>
<dbReference type="InterPro" id="IPR000408">
    <property type="entry name" value="Reg_chr_condens"/>
</dbReference>
<dbReference type="InterPro" id="IPR051553">
    <property type="entry name" value="Ran_GTPase-activating"/>
</dbReference>
<comment type="caution">
    <text evidence="2">The sequence shown here is derived from an EMBL/GenBank/DDBJ whole genome shotgun (WGS) entry which is preliminary data.</text>
</comment>
<keyword evidence="1" id="KW-0732">Signal</keyword>
<dbReference type="Gene3D" id="2.130.10.30">
    <property type="entry name" value="Regulator of chromosome condensation 1/beta-lactamase-inhibitor protein II"/>
    <property type="match status" value="3"/>
</dbReference>
<dbReference type="SUPFAM" id="SSF50985">
    <property type="entry name" value="RCC1/BLIP-II"/>
    <property type="match status" value="2"/>
</dbReference>
<dbReference type="PANTHER" id="PTHR45982:SF1">
    <property type="entry name" value="REGULATOR OF CHROMOSOME CONDENSATION"/>
    <property type="match status" value="1"/>
</dbReference>
<evidence type="ECO:0000313" key="3">
    <source>
        <dbReference type="Proteomes" id="UP001595791"/>
    </source>
</evidence>
<dbReference type="PANTHER" id="PTHR45982">
    <property type="entry name" value="REGULATOR OF CHROMOSOME CONDENSATION"/>
    <property type="match status" value="1"/>
</dbReference>
<dbReference type="PROSITE" id="PS50012">
    <property type="entry name" value="RCC1_3"/>
    <property type="match status" value="1"/>
</dbReference>
<dbReference type="Proteomes" id="UP001595791">
    <property type="component" value="Unassembled WGS sequence"/>
</dbReference>
<dbReference type="InterPro" id="IPR009091">
    <property type="entry name" value="RCC1/BLIP-II"/>
</dbReference>
<reference evidence="3" key="1">
    <citation type="journal article" date="2019" name="Int. J. Syst. Evol. Microbiol.">
        <title>The Global Catalogue of Microorganisms (GCM) 10K type strain sequencing project: providing services to taxonomists for standard genome sequencing and annotation.</title>
        <authorList>
            <consortium name="The Broad Institute Genomics Platform"/>
            <consortium name="The Broad Institute Genome Sequencing Center for Infectious Disease"/>
            <person name="Wu L."/>
            <person name="Ma J."/>
        </authorList>
    </citation>
    <scope>NUCLEOTIDE SEQUENCE [LARGE SCALE GENOMIC DNA]</scope>
    <source>
        <strain evidence="3">LMG 29894</strain>
    </source>
</reference>
<dbReference type="EMBL" id="JBHSBU010000001">
    <property type="protein sequence ID" value="MFC4160665.1"/>
    <property type="molecule type" value="Genomic_DNA"/>
</dbReference>
<evidence type="ECO:0000313" key="2">
    <source>
        <dbReference type="EMBL" id="MFC4160665.1"/>
    </source>
</evidence>
<proteinExistence type="predicted"/>
<name>A0ABV8MTH5_9NEIS</name>
<dbReference type="RefSeq" id="WP_378165741.1">
    <property type="nucleotide sequence ID" value="NZ_JBHSBU010000001.1"/>
</dbReference>
<feature type="chain" id="PRO_5046831253" evidence="1">
    <location>
        <begin position="22"/>
        <end position="778"/>
    </location>
</feature>
<gene>
    <name evidence="2" type="ORF">ACFOW7_15095</name>
</gene>
<organism evidence="2 3">
    <name type="scientific">Chitinimonas lacunae</name>
    <dbReference type="NCBI Taxonomy" id="1963018"/>
    <lineage>
        <taxon>Bacteria</taxon>
        <taxon>Pseudomonadati</taxon>
        <taxon>Pseudomonadota</taxon>
        <taxon>Betaproteobacteria</taxon>
        <taxon>Neisseriales</taxon>
        <taxon>Chitinibacteraceae</taxon>
        <taxon>Chitinimonas</taxon>
    </lineage>
</organism>
<protein>
    <submittedName>
        <fullName evidence="2">Uncharacterized protein</fullName>
    </submittedName>
</protein>